<comment type="subunit">
    <text evidence="2">Forms a homooligomeric, either hexameric or heptameric, ring-like structure which stacks co-axially with the proteasomal alpha-rings.</text>
</comment>
<evidence type="ECO:0000313" key="6">
    <source>
        <dbReference type="EMBL" id="RYB94165.1"/>
    </source>
</evidence>
<dbReference type="AlphaFoldDB" id="A0A4Q2S1A5"/>
<evidence type="ECO:0000256" key="2">
    <source>
        <dbReference type="ARBA" id="ARBA00011402"/>
    </source>
</evidence>
<evidence type="ECO:0000256" key="4">
    <source>
        <dbReference type="ARBA" id="ARBA00022942"/>
    </source>
</evidence>
<keyword evidence="4 6" id="KW-0647">Proteasome</keyword>
<dbReference type="GO" id="GO:0061136">
    <property type="term" value="P:regulation of proteasomal protein catabolic process"/>
    <property type="evidence" value="ECO:0007669"/>
    <property type="project" value="InterPro"/>
</dbReference>
<sequence>MTEQQPDQSAASTDSPGQGEDMVVVVGPDGQPIGTIPASALPAMTQAAGDDDEHEGERHITELVEQPAKVMRIGSMIRQLLEEVKAAPLDEASRQRLKEIHAASIKELETGLAPELVEELERLSLPFTEEGTPSEGELRIAQAQLVGWLEGLFHGIQTAIYAQQVASRAQLEQMRRALPMGQGGQPEQPGQPGMPQPGGDTGQGPTGGMYL</sequence>
<gene>
    <name evidence="6" type="ORF">EUA93_07290</name>
</gene>
<name>A0A4Q2S1A5_9ACTN</name>
<dbReference type="Proteomes" id="UP000294071">
    <property type="component" value="Unassembled WGS sequence"/>
</dbReference>
<accession>A0A4Q2S1A5</accession>
<dbReference type="EMBL" id="SDWT01000001">
    <property type="protein sequence ID" value="RYB94165.1"/>
    <property type="molecule type" value="Genomic_DNA"/>
</dbReference>
<feature type="region of interest" description="Disordered" evidence="5">
    <location>
        <begin position="1"/>
        <end position="52"/>
    </location>
</feature>
<dbReference type="GO" id="GO:0000502">
    <property type="term" value="C:proteasome complex"/>
    <property type="evidence" value="ECO:0007669"/>
    <property type="project" value="UniProtKB-KW"/>
</dbReference>
<feature type="compositionally biased region" description="Polar residues" evidence="5">
    <location>
        <begin position="1"/>
        <end position="16"/>
    </location>
</feature>
<protein>
    <recommendedName>
        <fullName evidence="3">Bacterial proteasome activator</fullName>
    </recommendedName>
</protein>
<feature type="compositionally biased region" description="Gly residues" evidence="5">
    <location>
        <begin position="199"/>
        <end position="211"/>
    </location>
</feature>
<dbReference type="RefSeq" id="WP_129399518.1">
    <property type="nucleotide sequence ID" value="NZ_SDWT01000001.1"/>
</dbReference>
<evidence type="ECO:0000256" key="3">
    <source>
        <dbReference type="ARBA" id="ARBA00014831"/>
    </source>
</evidence>
<reference evidence="6 7" key="1">
    <citation type="submission" date="2019-01" db="EMBL/GenBank/DDBJ databases">
        <title>Novel species of Nocardioides.</title>
        <authorList>
            <person name="Liu Q."/>
            <person name="Xin Y.-H."/>
        </authorList>
    </citation>
    <scope>NUCLEOTIDE SEQUENCE [LARGE SCALE GENOMIC DNA]</scope>
    <source>
        <strain evidence="6 7">CGMCC 4.6882</strain>
    </source>
</reference>
<proteinExistence type="inferred from homology"/>
<organism evidence="6 7">
    <name type="scientific">Nocardioides oleivorans</name>
    <dbReference type="NCBI Taxonomy" id="273676"/>
    <lineage>
        <taxon>Bacteria</taxon>
        <taxon>Bacillati</taxon>
        <taxon>Actinomycetota</taxon>
        <taxon>Actinomycetes</taxon>
        <taxon>Propionibacteriales</taxon>
        <taxon>Nocardioidaceae</taxon>
        <taxon>Nocardioides</taxon>
    </lineage>
</organism>
<dbReference type="Pfam" id="PF10759">
    <property type="entry name" value="BPA"/>
    <property type="match status" value="1"/>
</dbReference>
<dbReference type="OrthoDB" id="5189298at2"/>
<feature type="region of interest" description="Disordered" evidence="5">
    <location>
        <begin position="179"/>
        <end position="211"/>
    </location>
</feature>
<evidence type="ECO:0000256" key="1">
    <source>
        <dbReference type="ARBA" id="ARBA00006639"/>
    </source>
</evidence>
<keyword evidence="7" id="KW-1185">Reference proteome</keyword>
<dbReference type="InterPro" id="IPR019695">
    <property type="entry name" value="Proteasome_act"/>
</dbReference>
<evidence type="ECO:0000256" key="5">
    <source>
        <dbReference type="SAM" id="MobiDB-lite"/>
    </source>
</evidence>
<comment type="similarity">
    <text evidence="1">Belongs to the Bpa family.</text>
</comment>
<comment type="caution">
    <text evidence="6">The sequence shown here is derived from an EMBL/GenBank/DDBJ whole genome shotgun (WGS) entry which is preliminary data.</text>
</comment>
<evidence type="ECO:0000313" key="7">
    <source>
        <dbReference type="Proteomes" id="UP000294071"/>
    </source>
</evidence>